<feature type="compositionally biased region" description="Polar residues" evidence="1">
    <location>
        <begin position="1"/>
        <end position="10"/>
    </location>
</feature>
<dbReference type="AlphaFoldDB" id="A0A250XDF5"/>
<evidence type="ECO:0000313" key="3">
    <source>
        <dbReference type="EMBL" id="GAX81115.1"/>
    </source>
</evidence>
<dbReference type="InterPro" id="IPR000953">
    <property type="entry name" value="Chromo/chromo_shadow_dom"/>
</dbReference>
<dbReference type="EMBL" id="BEGY01000061">
    <property type="protein sequence ID" value="GAX81115.1"/>
    <property type="molecule type" value="Genomic_DNA"/>
</dbReference>
<name>A0A250XDF5_9CHLO</name>
<proteinExistence type="predicted"/>
<gene>
    <name evidence="3" type="ORF">CEUSTIGMA_g8549.t1</name>
</gene>
<dbReference type="OrthoDB" id="3268967at2759"/>
<evidence type="ECO:0000313" key="4">
    <source>
        <dbReference type="Proteomes" id="UP000232323"/>
    </source>
</evidence>
<feature type="region of interest" description="Disordered" evidence="1">
    <location>
        <begin position="1"/>
        <end position="72"/>
    </location>
</feature>
<dbReference type="PROSITE" id="PS50013">
    <property type="entry name" value="CHROMO_2"/>
    <property type="match status" value="1"/>
</dbReference>
<dbReference type="Proteomes" id="UP000232323">
    <property type="component" value="Unassembled WGS sequence"/>
</dbReference>
<protein>
    <recommendedName>
        <fullName evidence="2">Chromo domain-containing protein</fullName>
    </recommendedName>
</protein>
<organism evidence="3 4">
    <name type="scientific">Chlamydomonas eustigma</name>
    <dbReference type="NCBI Taxonomy" id="1157962"/>
    <lineage>
        <taxon>Eukaryota</taxon>
        <taxon>Viridiplantae</taxon>
        <taxon>Chlorophyta</taxon>
        <taxon>core chlorophytes</taxon>
        <taxon>Chlorophyceae</taxon>
        <taxon>CS clade</taxon>
        <taxon>Chlamydomonadales</taxon>
        <taxon>Chlamydomonadaceae</taxon>
        <taxon>Chlamydomonas</taxon>
    </lineage>
</organism>
<sequence length="218" mass="24216">MSASLPTSVMNDPDECGIGGTSDSNLSSNDMIQQQQEENEAFGLENTAVVTQREGGRKLGLLSEEGRRGSEADTLALQTETDRGTEKIKTGQRGCMPLKKTVSRQQTPVSLEIKHCGADAEGINANASVYVNKKKTIKQEKSVKMSKKKPLPPLDGKNEFYVDRVMQYTREDNLDFFLIRWWGYGSEDDTWETISAFSSAPGSYTWECPMPEQFRIGG</sequence>
<keyword evidence="4" id="KW-1185">Reference proteome</keyword>
<accession>A0A250XDF5</accession>
<evidence type="ECO:0000259" key="2">
    <source>
        <dbReference type="PROSITE" id="PS50013"/>
    </source>
</evidence>
<dbReference type="Gene3D" id="2.40.50.40">
    <property type="match status" value="1"/>
</dbReference>
<feature type="compositionally biased region" description="Polar residues" evidence="1">
    <location>
        <begin position="21"/>
        <end position="36"/>
    </location>
</feature>
<dbReference type="CDD" id="cd00024">
    <property type="entry name" value="CD_CSD"/>
    <property type="match status" value="1"/>
</dbReference>
<comment type="caution">
    <text evidence="3">The sequence shown here is derived from an EMBL/GenBank/DDBJ whole genome shotgun (WGS) entry which is preliminary data.</text>
</comment>
<evidence type="ECO:0000256" key="1">
    <source>
        <dbReference type="SAM" id="MobiDB-lite"/>
    </source>
</evidence>
<dbReference type="InterPro" id="IPR016197">
    <property type="entry name" value="Chromo-like_dom_sf"/>
</dbReference>
<reference evidence="3 4" key="1">
    <citation type="submission" date="2017-08" db="EMBL/GenBank/DDBJ databases">
        <title>Acidophilic green algal genome provides insights into adaptation to an acidic environment.</title>
        <authorList>
            <person name="Hirooka S."/>
            <person name="Hirose Y."/>
            <person name="Kanesaki Y."/>
            <person name="Higuchi S."/>
            <person name="Fujiwara T."/>
            <person name="Onuma R."/>
            <person name="Era A."/>
            <person name="Ohbayashi R."/>
            <person name="Uzuka A."/>
            <person name="Nozaki H."/>
            <person name="Yoshikawa H."/>
            <person name="Miyagishima S.Y."/>
        </authorList>
    </citation>
    <scope>NUCLEOTIDE SEQUENCE [LARGE SCALE GENOMIC DNA]</scope>
    <source>
        <strain evidence="3 4">NIES-2499</strain>
    </source>
</reference>
<dbReference type="SUPFAM" id="SSF54160">
    <property type="entry name" value="Chromo domain-like"/>
    <property type="match status" value="1"/>
</dbReference>
<feature type="domain" description="Chromo" evidence="2">
    <location>
        <begin position="160"/>
        <end position="193"/>
    </location>
</feature>